<dbReference type="Proteomes" id="UP001327093">
    <property type="component" value="Unassembled WGS sequence"/>
</dbReference>
<comment type="caution">
    <text evidence="1">The sequence shown here is derived from an EMBL/GenBank/DDBJ whole genome shotgun (WGS) entry which is preliminary data.</text>
</comment>
<evidence type="ECO:0000313" key="2">
    <source>
        <dbReference type="Proteomes" id="UP001327093"/>
    </source>
</evidence>
<sequence>MTTDTKIADLYASIETVYAARRRFLALGEQDAAEAAERALNQLLNELYTRIDPESLKPPRPR</sequence>
<keyword evidence="2" id="KW-1185">Reference proteome</keyword>
<dbReference type="RefSeq" id="WP_324266476.1">
    <property type="nucleotide sequence ID" value="NZ_JAWLNX010000010.1"/>
</dbReference>
<name>A0ABU6ABT4_9PSEU</name>
<proteinExistence type="predicted"/>
<gene>
    <name evidence="1" type="ORF">R4I43_16355</name>
</gene>
<reference evidence="1 2" key="1">
    <citation type="submission" date="2023-10" db="EMBL/GenBank/DDBJ databases">
        <title>Saccharopolyspora sp. nov., isolated from mangrove soil.</title>
        <authorList>
            <person name="Lu Y."/>
            <person name="Liu W."/>
        </authorList>
    </citation>
    <scope>NUCLEOTIDE SEQUENCE [LARGE SCALE GENOMIC DNA]</scope>
    <source>
        <strain evidence="1 2">S2-29</strain>
    </source>
</reference>
<dbReference type="EMBL" id="JAWLNX010000010">
    <property type="protein sequence ID" value="MEB3368981.1"/>
    <property type="molecule type" value="Genomic_DNA"/>
</dbReference>
<accession>A0ABU6ABT4</accession>
<evidence type="ECO:0008006" key="3">
    <source>
        <dbReference type="Google" id="ProtNLM"/>
    </source>
</evidence>
<evidence type="ECO:0000313" key="1">
    <source>
        <dbReference type="EMBL" id="MEB3368981.1"/>
    </source>
</evidence>
<protein>
    <recommendedName>
        <fullName evidence="3">RNA polymerase subunit sigma-70</fullName>
    </recommendedName>
</protein>
<organism evidence="1 2">
    <name type="scientific">Saccharopolyspora mangrovi</name>
    <dbReference type="NCBI Taxonomy" id="3082379"/>
    <lineage>
        <taxon>Bacteria</taxon>
        <taxon>Bacillati</taxon>
        <taxon>Actinomycetota</taxon>
        <taxon>Actinomycetes</taxon>
        <taxon>Pseudonocardiales</taxon>
        <taxon>Pseudonocardiaceae</taxon>
        <taxon>Saccharopolyspora</taxon>
    </lineage>
</organism>